<protein>
    <submittedName>
        <fullName evidence="5">AraC-type DNA-binding domain-containing protein</fullName>
    </submittedName>
</protein>
<dbReference type="SUPFAM" id="SSF51182">
    <property type="entry name" value="RmlC-like cupins"/>
    <property type="match status" value="1"/>
</dbReference>
<keyword evidence="1" id="KW-0805">Transcription regulation</keyword>
<dbReference type="InterPro" id="IPR013096">
    <property type="entry name" value="Cupin_2"/>
</dbReference>
<sequence length="299" mass="34915">MYLLSSQTELLDQAWKVFGHRIFECGIHRHRAHECLWVLKGQIRVQVNEQVYDLSGGDVIVINGDVPHATRAASQDNIVICVQNQFDPMVNVDCGPWLSNPVQLASMNHLRSSMAHIWWEHEYRKPHWELAVQRYLTEIQLLFQRYFPAQEHPVAVVLPDQHKRLDALIHYLEQHYSEHISLSQLAEREGLSEAYLSRYFKEHTGHTFHRYLTLLRLEQSMVELIQTSHSIAAIALSHGFPSIKAYNTAFKREYNCTPGEFRHRKQQDPIALGRIYGDYDPANLIRLLTPWLDQQALYL</sequence>
<dbReference type="PROSITE" id="PS01124">
    <property type="entry name" value="HTH_ARAC_FAMILY_2"/>
    <property type="match status" value="1"/>
</dbReference>
<evidence type="ECO:0000256" key="3">
    <source>
        <dbReference type="ARBA" id="ARBA00023163"/>
    </source>
</evidence>
<dbReference type="SUPFAM" id="SSF46689">
    <property type="entry name" value="Homeodomain-like"/>
    <property type="match status" value="2"/>
</dbReference>
<dbReference type="AlphaFoldDB" id="A0A0C5VC64"/>
<dbReference type="KEGG" id="gsn:YC6258_04913"/>
<feature type="domain" description="HTH araC/xylS-type" evidence="4">
    <location>
        <begin position="166"/>
        <end position="264"/>
    </location>
</feature>
<dbReference type="InterPro" id="IPR014710">
    <property type="entry name" value="RmlC-like_jellyroll"/>
</dbReference>
<dbReference type="CDD" id="cd02209">
    <property type="entry name" value="cupin_XRE_C"/>
    <property type="match status" value="1"/>
</dbReference>
<organism evidence="5 6">
    <name type="scientific">Gynuella sunshinyii YC6258</name>
    <dbReference type="NCBI Taxonomy" id="1445510"/>
    <lineage>
        <taxon>Bacteria</taxon>
        <taxon>Pseudomonadati</taxon>
        <taxon>Pseudomonadota</taxon>
        <taxon>Gammaproteobacteria</taxon>
        <taxon>Oceanospirillales</taxon>
        <taxon>Saccharospirillaceae</taxon>
        <taxon>Gynuella</taxon>
    </lineage>
</organism>
<dbReference type="PANTHER" id="PTHR43280:SF2">
    <property type="entry name" value="HTH-TYPE TRANSCRIPTIONAL REGULATOR EXSA"/>
    <property type="match status" value="1"/>
</dbReference>
<evidence type="ECO:0000256" key="1">
    <source>
        <dbReference type="ARBA" id="ARBA00023015"/>
    </source>
</evidence>
<evidence type="ECO:0000259" key="4">
    <source>
        <dbReference type="PROSITE" id="PS01124"/>
    </source>
</evidence>
<dbReference type="Proteomes" id="UP000032266">
    <property type="component" value="Chromosome"/>
</dbReference>
<dbReference type="RefSeq" id="WP_044618833.1">
    <property type="nucleotide sequence ID" value="NZ_CP007142.1"/>
</dbReference>
<name>A0A0C5VC64_9GAMM</name>
<dbReference type="PROSITE" id="PS00041">
    <property type="entry name" value="HTH_ARAC_FAMILY_1"/>
    <property type="match status" value="1"/>
</dbReference>
<dbReference type="OrthoDB" id="345413at2"/>
<keyword evidence="3" id="KW-0804">Transcription</keyword>
<dbReference type="HOGENOM" id="CLU_000445_88_3_6"/>
<dbReference type="InterPro" id="IPR011051">
    <property type="entry name" value="RmlC_Cupin_sf"/>
</dbReference>
<dbReference type="InterPro" id="IPR018062">
    <property type="entry name" value="HTH_AraC-typ_CS"/>
</dbReference>
<dbReference type="Gene3D" id="1.10.10.60">
    <property type="entry name" value="Homeodomain-like"/>
    <property type="match status" value="2"/>
</dbReference>
<dbReference type="InterPro" id="IPR009057">
    <property type="entry name" value="Homeodomain-like_sf"/>
</dbReference>
<dbReference type="GO" id="GO:0003700">
    <property type="term" value="F:DNA-binding transcription factor activity"/>
    <property type="evidence" value="ECO:0007669"/>
    <property type="project" value="InterPro"/>
</dbReference>
<dbReference type="SMART" id="SM00342">
    <property type="entry name" value="HTH_ARAC"/>
    <property type="match status" value="1"/>
</dbReference>
<dbReference type="EMBL" id="CP007142">
    <property type="protein sequence ID" value="AJQ96945.1"/>
    <property type="molecule type" value="Genomic_DNA"/>
</dbReference>
<evidence type="ECO:0000256" key="2">
    <source>
        <dbReference type="ARBA" id="ARBA00023125"/>
    </source>
</evidence>
<gene>
    <name evidence="5" type="ORF">YC6258_04913</name>
</gene>
<keyword evidence="6" id="KW-1185">Reference proteome</keyword>
<evidence type="ECO:0000313" key="5">
    <source>
        <dbReference type="EMBL" id="AJQ96945.1"/>
    </source>
</evidence>
<keyword evidence="2 5" id="KW-0238">DNA-binding</keyword>
<dbReference type="Pfam" id="PF07883">
    <property type="entry name" value="Cupin_2"/>
    <property type="match status" value="1"/>
</dbReference>
<dbReference type="STRING" id="1445510.YC6258_04913"/>
<accession>A0A0C5VC64</accession>
<dbReference type="Pfam" id="PF12833">
    <property type="entry name" value="HTH_18"/>
    <property type="match status" value="1"/>
</dbReference>
<dbReference type="InterPro" id="IPR018060">
    <property type="entry name" value="HTH_AraC"/>
</dbReference>
<dbReference type="GO" id="GO:0043565">
    <property type="term" value="F:sequence-specific DNA binding"/>
    <property type="evidence" value="ECO:0007669"/>
    <property type="project" value="InterPro"/>
</dbReference>
<dbReference type="Gene3D" id="2.60.120.10">
    <property type="entry name" value="Jelly Rolls"/>
    <property type="match status" value="1"/>
</dbReference>
<dbReference type="PANTHER" id="PTHR43280">
    <property type="entry name" value="ARAC-FAMILY TRANSCRIPTIONAL REGULATOR"/>
    <property type="match status" value="1"/>
</dbReference>
<proteinExistence type="predicted"/>
<reference evidence="5 6" key="1">
    <citation type="submission" date="2014-01" db="EMBL/GenBank/DDBJ databases">
        <title>Full genme sequencing of cellulolytic bacterium Gynuella sunshinyii YC6258T gen. nov., sp. nov.</title>
        <authorList>
            <person name="Khan H."/>
            <person name="Chung E.J."/>
            <person name="Chung Y.R."/>
        </authorList>
    </citation>
    <scope>NUCLEOTIDE SEQUENCE [LARGE SCALE GENOMIC DNA]</scope>
    <source>
        <strain evidence="5 6">YC6258</strain>
    </source>
</reference>
<evidence type="ECO:0000313" key="6">
    <source>
        <dbReference type="Proteomes" id="UP000032266"/>
    </source>
</evidence>